<dbReference type="GO" id="GO:0016787">
    <property type="term" value="F:hydrolase activity"/>
    <property type="evidence" value="ECO:0007669"/>
    <property type="project" value="UniProtKB-KW"/>
</dbReference>
<evidence type="ECO:0000256" key="5">
    <source>
        <dbReference type="SAM" id="MobiDB-lite"/>
    </source>
</evidence>
<dbReference type="RefSeq" id="XP_025353332.1">
    <property type="nucleotide sequence ID" value="XM_025499471.1"/>
</dbReference>
<keyword evidence="2" id="KW-0378">Hydrolase</keyword>
<organism evidence="7 8">
    <name type="scientific">Meira miltonrushii</name>
    <dbReference type="NCBI Taxonomy" id="1280837"/>
    <lineage>
        <taxon>Eukaryota</taxon>
        <taxon>Fungi</taxon>
        <taxon>Dikarya</taxon>
        <taxon>Basidiomycota</taxon>
        <taxon>Ustilaginomycotina</taxon>
        <taxon>Exobasidiomycetes</taxon>
        <taxon>Exobasidiales</taxon>
        <taxon>Brachybasidiaceae</taxon>
        <taxon>Meira</taxon>
    </lineage>
</organism>
<dbReference type="GeneID" id="37021252"/>
<dbReference type="SUPFAM" id="SSF52540">
    <property type="entry name" value="P-loop containing nucleoside triphosphate hydrolases"/>
    <property type="match status" value="1"/>
</dbReference>
<evidence type="ECO:0000256" key="1">
    <source>
        <dbReference type="ARBA" id="ARBA00022741"/>
    </source>
</evidence>
<name>A0A316V643_9BASI</name>
<dbReference type="GO" id="GO:0043138">
    <property type="term" value="F:3'-5' DNA helicase activity"/>
    <property type="evidence" value="ECO:0007669"/>
    <property type="project" value="TreeGrafter"/>
</dbReference>
<evidence type="ECO:0000256" key="2">
    <source>
        <dbReference type="ARBA" id="ARBA00022801"/>
    </source>
</evidence>
<keyword evidence="3" id="KW-0347">Helicase</keyword>
<keyword evidence="1" id="KW-0547">Nucleotide-binding</keyword>
<dbReference type="InterPro" id="IPR027417">
    <property type="entry name" value="P-loop_NTPase"/>
</dbReference>
<dbReference type="InParanoid" id="A0A316V643"/>
<evidence type="ECO:0000256" key="3">
    <source>
        <dbReference type="ARBA" id="ARBA00022806"/>
    </source>
</evidence>
<dbReference type="GO" id="GO:0003677">
    <property type="term" value="F:DNA binding"/>
    <property type="evidence" value="ECO:0007669"/>
    <property type="project" value="InterPro"/>
</dbReference>
<reference evidence="7 8" key="1">
    <citation type="journal article" date="2018" name="Mol. Biol. Evol.">
        <title>Broad Genomic Sampling Reveals a Smut Pathogenic Ancestry of the Fungal Clade Ustilaginomycotina.</title>
        <authorList>
            <person name="Kijpornyongpan T."/>
            <person name="Mondo S.J."/>
            <person name="Barry K."/>
            <person name="Sandor L."/>
            <person name="Lee J."/>
            <person name="Lipzen A."/>
            <person name="Pangilinan J."/>
            <person name="LaButti K."/>
            <person name="Hainaut M."/>
            <person name="Henrissat B."/>
            <person name="Grigoriev I.V."/>
            <person name="Spatafora J.W."/>
            <person name="Aime M.C."/>
        </authorList>
    </citation>
    <scope>NUCLEOTIDE SEQUENCE [LARGE SCALE GENOMIC DNA]</scope>
    <source>
        <strain evidence="7 8">MCA 3882</strain>
    </source>
</reference>
<dbReference type="GO" id="GO:0005524">
    <property type="term" value="F:ATP binding"/>
    <property type="evidence" value="ECO:0007669"/>
    <property type="project" value="UniProtKB-KW"/>
</dbReference>
<dbReference type="PANTHER" id="PTHR11070:SF2">
    <property type="entry name" value="ATP-DEPENDENT DNA HELICASE SRS2"/>
    <property type="match status" value="1"/>
</dbReference>
<dbReference type="Pfam" id="PF13361">
    <property type="entry name" value="UvrD_C"/>
    <property type="match status" value="1"/>
</dbReference>
<proteinExistence type="predicted"/>
<feature type="region of interest" description="Disordered" evidence="5">
    <location>
        <begin position="124"/>
        <end position="148"/>
    </location>
</feature>
<evidence type="ECO:0000256" key="4">
    <source>
        <dbReference type="ARBA" id="ARBA00022840"/>
    </source>
</evidence>
<dbReference type="GO" id="GO:0000725">
    <property type="term" value="P:recombinational repair"/>
    <property type="evidence" value="ECO:0007669"/>
    <property type="project" value="TreeGrafter"/>
</dbReference>
<feature type="domain" description="UvrD-like helicase C-terminal" evidence="6">
    <location>
        <begin position="121"/>
        <end position="262"/>
    </location>
</feature>
<dbReference type="AlphaFoldDB" id="A0A316V643"/>
<gene>
    <name evidence="7" type="ORF">FA14DRAFT_162190</name>
</gene>
<dbReference type="InterPro" id="IPR000212">
    <property type="entry name" value="DNA_helicase_UvrD/REP"/>
</dbReference>
<dbReference type="Gene3D" id="3.40.50.300">
    <property type="entry name" value="P-loop containing nucleotide triphosphate hydrolases"/>
    <property type="match status" value="1"/>
</dbReference>
<dbReference type="InterPro" id="IPR014017">
    <property type="entry name" value="DNA_helicase_UvrD-like_C"/>
</dbReference>
<keyword evidence="4" id="KW-0067">ATP-binding</keyword>
<keyword evidence="8" id="KW-1185">Reference proteome</keyword>
<evidence type="ECO:0000313" key="8">
    <source>
        <dbReference type="Proteomes" id="UP000245771"/>
    </source>
</evidence>
<protein>
    <recommendedName>
        <fullName evidence="6">UvrD-like helicase C-terminal domain-containing protein</fullName>
    </recommendedName>
</protein>
<dbReference type="Proteomes" id="UP000245771">
    <property type="component" value="Unassembled WGS sequence"/>
</dbReference>
<sequence>MRQGLENIDICSNEALDILSFLGAIQNPNLHHLVERSLVVFSKCRDVMEPDYENLPGPDSIDHYINALEDDPRRFPMSDHHRQYLSLLRRLSAWINMRGGLIHEAVKSLLEELQYKERVLRTRLAPDGSPSPPPNFDVNHNAPHPSSDYAGARWQNVRSLLIRLEDFDDRITNDIHPLDLFLRECHAYAPEQLAYLPREPEREVTISTMHYGIGSEYDVVFISGSEKGSLPCPGCRTDADIQQDKALFHLSMLCARKRLYFGFLQDHGLTSFLDNVYLLLHFRRQVQE</sequence>
<evidence type="ECO:0000259" key="6">
    <source>
        <dbReference type="Pfam" id="PF13361"/>
    </source>
</evidence>
<accession>A0A316V643</accession>
<dbReference type="PANTHER" id="PTHR11070">
    <property type="entry name" value="UVRD / RECB / PCRA DNA HELICASE FAMILY MEMBER"/>
    <property type="match status" value="1"/>
</dbReference>
<dbReference type="EMBL" id="KZ819605">
    <property type="protein sequence ID" value="PWN33030.1"/>
    <property type="molecule type" value="Genomic_DNA"/>
</dbReference>
<dbReference type="Gene3D" id="1.10.486.10">
    <property type="entry name" value="PCRA, domain 4"/>
    <property type="match status" value="1"/>
</dbReference>
<evidence type="ECO:0000313" key="7">
    <source>
        <dbReference type="EMBL" id="PWN33030.1"/>
    </source>
</evidence>
<dbReference type="GO" id="GO:0005634">
    <property type="term" value="C:nucleus"/>
    <property type="evidence" value="ECO:0007669"/>
    <property type="project" value="TreeGrafter"/>
</dbReference>